<feature type="domain" description="DUF1846" evidence="1">
    <location>
        <begin position="14"/>
        <end position="348"/>
    </location>
</feature>
<dbReference type="AlphaFoldDB" id="A0A7K4C078"/>
<sequence>MLVNNQINEQNQNVGFDNEKYFSAQKKAILERVDKFSKLYLEFGGKLLFDMHATRVLPGYEGDNKLKLIESMKESAEVLYCINATELELQHKWGETNLTLDKLALKETMGLTKRGVSVLGIVVCKQNGEKKSTEFKREVEKHGGKVFFTKAIKGYPNDLKKVFGKNGFDAQEYIPSTKKIIIVAGAGANSGKMFTCLSQIYQDYKRGINSGYAKWETFPIWNLPIDHPVNIAYEAATADILDKIKYDKLHEKAYKEKAVNYNRDVENFRLLKKITKQFVPKENYMHSYKSPTNMGVNMASEGIINDEIVRGAAKKEILRRYGVYKEKYKTKETSKKTISRMNQLLKKAKIKK</sequence>
<dbReference type="Proteomes" id="UP000526302">
    <property type="component" value="Unassembled WGS sequence"/>
</dbReference>
<evidence type="ECO:0000259" key="1">
    <source>
        <dbReference type="Pfam" id="PF08903"/>
    </source>
</evidence>
<reference evidence="2 3" key="1">
    <citation type="journal article" date="2020" name="Biotechnol. Biofuels">
        <title>New insights from the biogas microbiome by comprehensive genome-resolved metagenomics of nearly 1600 species originating from multiple anaerobic digesters.</title>
        <authorList>
            <person name="Campanaro S."/>
            <person name="Treu L."/>
            <person name="Rodriguez-R L.M."/>
            <person name="Kovalovszki A."/>
            <person name="Ziels R.M."/>
            <person name="Maus I."/>
            <person name="Zhu X."/>
            <person name="Kougias P.G."/>
            <person name="Basile A."/>
            <person name="Luo G."/>
            <person name="Schluter A."/>
            <person name="Konstantinidis K.T."/>
            <person name="Angelidaki I."/>
        </authorList>
    </citation>
    <scope>NUCLEOTIDE SEQUENCE [LARGE SCALE GENOMIC DNA]</scope>
    <source>
        <strain evidence="2">AS22ysBPME_79</strain>
    </source>
</reference>
<proteinExistence type="predicted"/>
<comment type="caution">
    <text evidence="2">The sequence shown here is derived from an EMBL/GenBank/DDBJ whole genome shotgun (WGS) entry which is preliminary data.</text>
</comment>
<accession>A0A7K4C078</accession>
<protein>
    <submittedName>
        <fullName evidence="2">DUF1846 family protein</fullName>
    </submittedName>
</protein>
<organism evidence="2 3">
    <name type="scientific">Candidatus Iainarchaeum sp</name>
    <dbReference type="NCBI Taxonomy" id="3101447"/>
    <lineage>
        <taxon>Archaea</taxon>
        <taxon>Candidatus Iainarchaeota</taxon>
        <taxon>Candidatus Iainarchaeia</taxon>
        <taxon>Candidatus Iainarchaeales</taxon>
        <taxon>Candidatus Iainarchaeaceae</taxon>
        <taxon>Candidatus Iainarchaeum</taxon>
    </lineage>
</organism>
<gene>
    <name evidence="2" type="ORF">GX950_03785</name>
</gene>
<name>A0A7K4C078_9ARCH</name>
<evidence type="ECO:0000313" key="2">
    <source>
        <dbReference type="EMBL" id="NMA44903.1"/>
    </source>
</evidence>
<dbReference type="EMBL" id="JAAZKV010000032">
    <property type="protein sequence ID" value="NMA44903.1"/>
    <property type="molecule type" value="Genomic_DNA"/>
</dbReference>
<dbReference type="InterPro" id="IPR048496">
    <property type="entry name" value="DUF1846_N"/>
</dbReference>
<dbReference type="Pfam" id="PF08903">
    <property type="entry name" value="DUF1846"/>
    <property type="match status" value="1"/>
</dbReference>
<dbReference type="Gene3D" id="3.10.630.10">
    <property type="entry name" value="dip2346 domain like"/>
    <property type="match status" value="1"/>
</dbReference>
<dbReference type="Gene3D" id="1.20.1570.10">
    <property type="entry name" value="dip2346 domain like"/>
    <property type="match status" value="1"/>
</dbReference>
<evidence type="ECO:0000313" key="3">
    <source>
        <dbReference type="Proteomes" id="UP000526302"/>
    </source>
</evidence>